<comment type="caution">
    <text evidence="1">The sequence shown here is derived from an EMBL/GenBank/DDBJ whole genome shotgun (WGS) entry which is preliminary data.</text>
</comment>
<name>A0A0F9IXN0_9ZZZZ</name>
<reference evidence="1" key="1">
    <citation type="journal article" date="2015" name="Nature">
        <title>Complex archaea that bridge the gap between prokaryotes and eukaryotes.</title>
        <authorList>
            <person name="Spang A."/>
            <person name="Saw J.H."/>
            <person name="Jorgensen S.L."/>
            <person name="Zaremba-Niedzwiedzka K."/>
            <person name="Martijn J."/>
            <person name="Lind A.E."/>
            <person name="van Eijk R."/>
            <person name="Schleper C."/>
            <person name="Guy L."/>
            <person name="Ettema T.J."/>
        </authorList>
    </citation>
    <scope>NUCLEOTIDE SEQUENCE</scope>
</reference>
<dbReference type="EMBL" id="LAZR01011364">
    <property type="protein sequence ID" value="KKM62098.1"/>
    <property type="molecule type" value="Genomic_DNA"/>
</dbReference>
<organism evidence="1">
    <name type="scientific">marine sediment metagenome</name>
    <dbReference type="NCBI Taxonomy" id="412755"/>
    <lineage>
        <taxon>unclassified sequences</taxon>
        <taxon>metagenomes</taxon>
        <taxon>ecological metagenomes</taxon>
    </lineage>
</organism>
<protein>
    <submittedName>
        <fullName evidence="1">Uncharacterized protein</fullName>
    </submittedName>
</protein>
<gene>
    <name evidence="1" type="ORF">LCGC14_1525100</name>
</gene>
<sequence>MIILDTAGDTIQAEASAASSITVSCYGIETASGTDTYKRLGVAQLTGAATQDTIYTVPASTITICSVIVIANTSGSERTIKFWDVENGGSPGDANAILGTVTIAANSSIIWNKGNITEIPNAAGGGSAAHAILDGSVHSDSVADAVTRGSIIYGNATPKWDELVVGGANTFLGSDGTDVSYRTAAQVMASLSGTAGAAFSFNGQNITNVGSIALDSIISDGAAAALTITATVGQAVTVEDVSFDGGVVSGMGTLGCDAITSTATGIFEGASVTVGKASTTTGTLVLHDSNSANTITLTVPDISAGSLSFTLPPTDGDNTNVLQTNGSGVMTWVAAGGTGFGRPLVFTPQMNEPPSANFATLDLRNLHPVLDFDATTNESAVFRSVLPTGYEGGGLTVYIHYAMTSAEVNTVDWDVAFERIGDQQLNIDGDSFAGVQSVDNTTVPGTTGLVDVVSIAFTDGAQMDSIAAGESFRIKVTRDAASDDAAGDAEILFVVVKET</sequence>
<accession>A0A0F9IXN0</accession>
<dbReference type="AlphaFoldDB" id="A0A0F9IXN0"/>
<evidence type="ECO:0000313" key="1">
    <source>
        <dbReference type="EMBL" id="KKM62098.1"/>
    </source>
</evidence>
<proteinExistence type="predicted"/>